<dbReference type="InterPro" id="IPR011701">
    <property type="entry name" value="MFS"/>
</dbReference>
<evidence type="ECO:0000259" key="6">
    <source>
        <dbReference type="PROSITE" id="PS50850"/>
    </source>
</evidence>
<evidence type="ECO:0000256" key="2">
    <source>
        <dbReference type="ARBA" id="ARBA00022692"/>
    </source>
</evidence>
<dbReference type="CDD" id="cd17321">
    <property type="entry name" value="MFS_MMR_MDR_like"/>
    <property type="match status" value="1"/>
</dbReference>
<dbReference type="Proteomes" id="UP001500967">
    <property type="component" value="Unassembled WGS sequence"/>
</dbReference>
<dbReference type="PANTHER" id="PTHR42718">
    <property type="entry name" value="MAJOR FACILITATOR SUPERFAMILY MULTIDRUG TRANSPORTER MFSC"/>
    <property type="match status" value="1"/>
</dbReference>
<evidence type="ECO:0000256" key="1">
    <source>
        <dbReference type="ARBA" id="ARBA00004651"/>
    </source>
</evidence>
<dbReference type="InterPro" id="IPR020846">
    <property type="entry name" value="MFS_dom"/>
</dbReference>
<feature type="transmembrane region" description="Helical" evidence="5">
    <location>
        <begin position="407"/>
        <end position="428"/>
    </location>
</feature>
<comment type="caution">
    <text evidence="7">The sequence shown here is derived from an EMBL/GenBank/DDBJ whole genome shotgun (WGS) entry which is preliminary data.</text>
</comment>
<gene>
    <name evidence="7" type="ORF">GCM10009539_65710</name>
</gene>
<sequence length="437" mass="44795">MSEARRRWTLRLCLAAGFTTLIDQSVLTVAIPSLRSSLDAGPHAMQWVLAGYSFAFGLALVPGGRLGDAHGRRRYFLAGLALFTVTSVVAGTATDAWVVAGARLVQGLGAGLVNPQVLGLIQDEFRGSQRARALGAYATVGGVAATIGPVLGGVLLALAGPDWGWRLIVLINVPFGVATFVLAARYLPRSPVRRRTALDTPGLALLGAVTLCVLLSVTSGAVWALGGVALGVVLVGWERRAASPVLHPALVRSRGFVAGTLVAAFNFGSVLALGLLVVVYLQEALGKSPLAAALTALPSAVAFGLTSLVSWRVLARFGPRMLRWATALGVVGALATLACALWVPHASAFAATQLMFGIAGGLVVSPNQALTLRHAPAELAGLAAGFLQVAQRISAAVSLAVVSGLSIVPGVLFCVALLTGSLLAAFAVRDQELAASS</sequence>
<feature type="transmembrane region" description="Helical" evidence="5">
    <location>
        <begin position="221"/>
        <end position="237"/>
    </location>
</feature>
<evidence type="ECO:0000256" key="3">
    <source>
        <dbReference type="ARBA" id="ARBA00022989"/>
    </source>
</evidence>
<reference evidence="8" key="1">
    <citation type="journal article" date="2019" name="Int. J. Syst. Evol. Microbiol.">
        <title>The Global Catalogue of Microorganisms (GCM) 10K type strain sequencing project: providing services to taxonomists for standard genome sequencing and annotation.</title>
        <authorList>
            <consortium name="The Broad Institute Genomics Platform"/>
            <consortium name="The Broad Institute Genome Sequencing Center for Infectious Disease"/>
            <person name="Wu L."/>
            <person name="Ma J."/>
        </authorList>
    </citation>
    <scope>NUCLEOTIDE SEQUENCE [LARGE SCALE GENOMIC DNA]</scope>
    <source>
        <strain evidence="8">JCM 10425</strain>
    </source>
</reference>
<evidence type="ECO:0000313" key="8">
    <source>
        <dbReference type="Proteomes" id="UP001500967"/>
    </source>
</evidence>
<comment type="subcellular location">
    <subcellularLocation>
        <location evidence="1">Cell membrane</location>
        <topology evidence="1">Multi-pass membrane protein</topology>
    </subcellularLocation>
</comment>
<dbReference type="InterPro" id="IPR036259">
    <property type="entry name" value="MFS_trans_sf"/>
</dbReference>
<proteinExistence type="predicted"/>
<dbReference type="RefSeq" id="WP_344652818.1">
    <property type="nucleotide sequence ID" value="NZ_BAAAGX010000028.1"/>
</dbReference>
<dbReference type="PRINTS" id="PR01036">
    <property type="entry name" value="TCRTETB"/>
</dbReference>
<dbReference type="EMBL" id="BAAAGX010000028">
    <property type="protein sequence ID" value="GAA0269409.1"/>
    <property type="molecule type" value="Genomic_DNA"/>
</dbReference>
<keyword evidence="2 5" id="KW-0812">Transmembrane</keyword>
<evidence type="ECO:0000256" key="4">
    <source>
        <dbReference type="ARBA" id="ARBA00023136"/>
    </source>
</evidence>
<dbReference type="Gene3D" id="1.20.1720.10">
    <property type="entry name" value="Multidrug resistance protein D"/>
    <property type="match status" value="2"/>
</dbReference>
<keyword evidence="3 5" id="KW-1133">Transmembrane helix</keyword>
<accession>A0ABP3EM21</accession>
<feature type="transmembrane region" description="Helical" evidence="5">
    <location>
        <begin position="133"/>
        <end position="157"/>
    </location>
</feature>
<evidence type="ECO:0000256" key="5">
    <source>
        <dbReference type="SAM" id="Phobius"/>
    </source>
</evidence>
<feature type="transmembrane region" description="Helical" evidence="5">
    <location>
        <begin position="321"/>
        <end position="343"/>
    </location>
</feature>
<dbReference type="PROSITE" id="PS50850">
    <property type="entry name" value="MFS"/>
    <property type="match status" value="1"/>
</dbReference>
<organism evidence="7 8">
    <name type="scientific">Cryptosporangium japonicum</name>
    <dbReference type="NCBI Taxonomy" id="80872"/>
    <lineage>
        <taxon>Bacteria</taxon>
        <taxon>Bacillati</taxon>
        <taxon>Actinomycetota</taxon>
        <taxon>Actinomycetes</taxon>
        <taxon>Cryptosporangiales</taxon>
        <taxon>Cryptosporangiaceae</taxon>
        <taxon>Cryptosporangium</taxon>
    </lineage>
</organism>
<feature type="transmembrane region" description="Helical" evidence="5">
    <location>
        <begin position="163"/>
        <end position="184"/>
    </location>
</feature>
<feature type="transmembrane region" description="Helical" evidence="5">
    <location>
        <begin position="293"/>
        <end position="314"/>
    </location>
</feature>
<evidence type="ECO:0000313" key="7">
    <source>
        <dbReference type="EMBL" id="GAA0269409.1"/>
    </source>
</evidence>
<keyword evidence="8" id="KW-1185">Reference proteome</keyword>
<protein>
    <submittedName>
        <fullName evidence="7">MFS transporter</fullName>
    </submittedName>
</protein>
<feature type="transmembrane region" description="Helical" evidence="5">
    <location>
        <begin position="75"/>
        <end position="98"/>
    </location>
</feature>
<keyword evidence="4 5" id="KW-0472">Membrane</keyword>
<name>A0ABP3EM21_9ACTN</name>
<dbReference type="Pfam" id="PF07690">
    <property type="entry name" value="MFS_1"/>
    <property type="match status" value="1"/>
</dbReference>
<feature type="transmembrane region" description="Helical" evidence="5">
    <location>
        <begin position="44"/>
        <end position="63"/>
    </location>
</feature>
<dbReference type="PANTHER" id="PTHR42718:SF39">
    <property type="entry name" value="ACTINORHODIN TRANSPORTER-RELATED"/>
    <property type="match status" value="1"/>
</dbReference>
<dbReference type="SUPFAM" id="SSF103473">
    <property type="entry name" value="MFS general substrate transporter"/>
    <property type="match status" value="1"/>
</dbReference>
<feature type="domain" description="Major facilitator superfamily (MFS) profile" evidence="6">
    <location>
        <begin position="9"/>
        <end position="432"/>
    </location>
</feature>
<feature type="transmembrane region" description="Helical" evidence="5">
    <location>
        <begin position="257"/>
        <end position="281"/>
    </location>
</feature>